<dbReference type="SUPFAM" id="SSF53822">
    <property type="entry name" value="Periplasmic binding protein-like I"/>
    <property type="match status" value="1"/>
</dbReference>
<evidence type="ECO:0000259" key="4">
    <source>
        <dbReference type="PROSITE" id="PS50932"/>
    </source>
</evidence>
<dbReference type="InterPro" id="IPR010982">
    <property type="entry name" value="Lambda_DNA-bd_dom_sf"/>
</dbReference>
<evidence type="ECO:0000256" key="2">
    <source>
        <dbReference type="ARBA" id="ARBA00023125"/>
    </source>
</evidence>
<dbReference type="Pfam" id="PF00356">
    <property type="entry name" value="LacI"/>
    <property type="match status" value="1"/>
</dbReference>
<dbReference type="GO" id="GO:0003677">
    <property type="term" value="F:DNA binding"/>
    <property type="evidence" value="ECO:0007669"/>
    <property type="project" value="UniProtKB-KW"/>
</dbReference>
<feature type="domain" description="HTH lacI-type" evidence="4">
    <location>
        <begin position="2"/>
        <end position="56"/>
    </location>
</feature>
<organism evidence="5 6">
    <name type="scientific">Lactobacillus colini</name>
    <dbReference type="NCBI Taxonomy" id="1819254"/>
    <lineage>
        <taxon>Bacteria</taxon>
        <taxon>Bacillati</taxon>
        <taxon>Bacillota</taxon>
        <taxon>Bacilli</taxon>
        <taxon>Lactobacillales</taxon>
        <taxon>Lactobacillaceae</taxon>
        <taxon>Lactobacillus</taxon>
    </lineage>
</organism>
<evidence type="ECO:0000256" key="3">
    <source>
        <dbReference type="ARBA" id="ARBA00023163"/>
    </source>
</evidence>
<keyword evidence="3" id="KW-0804">Transcription</keyword>
<dbReference type="Pfam" id="PF13377">
    <property type="entry name" value="Peripla_BP_3"/>
    <property type="match status" value="1"/>
</dbReference>
<dbReference type="Proteomes" id="UP001519292">
    <property type="component" value="Unassembled WGS sequence"/>
</dbReference>
<dbReference type="PROSITE" id="PS00356">
    <property type="entry name" value="HTH_LACI_1"/>
    <property type="match status" value="1"/>
</dbReference>
<comment type="caution">
    <text evidence="5">The sequence shown here is derived from an EMBL/GenBank/DDBJ whole genome shotgun (WGS) entry which is preliminary data.</text>
</comment>
<dbReference type="InterPro" id="IPR046335">
    <property type="entry name" value="LacI/GalR-like_sensor"/>
</dbReference>
<dbReference type="Gene3D" id="1.10.260.40">
    <property type="entry name" value="lambda repressor-like DNA-binding domains"/>
    <property type="match status" value="1"/>
</dbReference>
<dbReference type="InterPro" id="IPR000843">
    <property type="entry name" value="HTH_LacI"/>
</dbReference>
<dbReference type="PRINTS" id="PR00036">
    <property type="entry name" value="HTHLACI"/>
</dbReference>
<dbReference type="PROSITE" id="PS50932">
    <property type="entry name" value="HTH_LACI_2"/>
    <property type="match status" value="1"/>
</dbReference>
<dbReference type="CDD" id="cd01392">
    <property type="entry name" value="HTH_LacI"/>
    <property type="match status" value="1"/>
</dbReference>
<reference evidence="5 6" key="1">
    <citation type="submission" date="2021-03" db="EMBL/GenBank/DDBJ databases">
        <title>Genomic Encyclopedia of Type Strains, Phase IV (KMG-IV): sequencing the most valuable type-strain genomes for metagenomic binning, comparative biology and taxonomic classification.</title>
        <authorList>
            <person name="Goeker M."/>
        </authorList>
    </citation>
    <scope>NUCLEOTIDE SEQUENCE [LARGE SCALE GENOMIC DNA]</scope>
    <source>
        <strain evidence="5 6">DSM 101872</strain>
    </source>
</reference>
<dbReference type="CDD" id="cd06267">
    <property type="entry name" value="PBP1_LacI_sugar_binding-like"/>
    <property type="match status" value="1"/>
</dbReference>
<keyword evidence="2 5" id="KW-0238">DNA-binding</keyword>
<name>A0ABS4MCD2_9LACO</name>
<keyword evidence="6" id="KW-1185">Reference proteome</keyword>
<accession>A0ABS4MCD2</accession>
<evidence type="ECO:0000313" key="5">
    <source>
        <dbReference type="EMBL" id="MBP2057329.1"/>
    </source>
</evidence>
<proteinExistence type="predicted"/>
<evidence type="ECO:0000256" key="1">
    <source>
        <dbReference type="ARBA" id="ARBA00023015"/>
    </source>
</evidence>
<dbReference type="RefSeq" id="WP_209686052.1">
    <property type="nucleotide sequence ID" value="NZ_JAGGLU010000002.1"/>
</dbReference>
<dbReference type="SMART" id="SM00354">
    <property type="entry name" value="HTH_LACI"/>
    <property type="match status" value="1"/>
</dbReference>
<dbReference type="PANTHER" id="PTHR30146:SF154">
    <property type="entry name" value="TRANSCRIPTION REGULATOR, MEMBER OF GALR FAMILY"/>
    <property type="match status" value="1"/>
</dbReference>
<dbReference type="PANTHER" id="PTHR30146">
    <property type="entry name" value="LACI-RELATED TRANSCRIPTIONAL REPRESSOR"/>
    <property type="match status" value="1"/>
</dbReference>
<keyword evidence="1" id="KW-0805">Transcription regulation</keyword>
<evidence type="ECO:0000313" key="6">
    <source>
        <dbReference type="Proteomes" id="UP001519292"/>
    </source>
</evidence>
<sequence length="316" mass="35573">MTTLSDVAKKASVSKMTVSRVINHPQQVTPELRRIVEQAMEELDYHPNFVASALAHQRTNIVKLVILEDIDTTEPYYMNLLFGIANGLGKHHYALQLATDNDITTDGVDGYIITGERAKDVNWLDQLGKPFILFGENRFGYDFIDTDNKLGEQLATQYALDKNYQSVIFIGIDEKEAFEYSREAGYINTLQSHNLVPKIFRIQNHSSLAEELIINNWKQLAPNTCFICASDRIAIGVVRALKRKGANIPKDFGVIGFDGVLLNQISNPKITTVKQKFFELGDLLAKMILQKIKQDGAQQGEILIEPELVKSESTRN</sequence>
<gene>
    <name evidence="5" type="ORF">J2Z60_000493</name>
</gene>
<dbReference type="Gene3D" id="3.40.50.2300">
    <property type="match status" value="2"/>
</dbReference>
<dbReference type="SUPFAM" id="SSF47413">
    <property type="entry name" value="lambda repressor-like DNA-binding domains"/>
    <property type="match status" value="1"/>
</dbReference>
<dbReference type="EMBL" id="JAGGLU010000002">
    <property type="protein sequence ID" value="MBP2057329.1"/>
    <property type="molecule type" value="Genomic_DNA"/>
</dbReference>
<dbReference type="InterPro" id="IPR028082">
    <property type="entry name" value="Peripla_BP_I"/>
</dbReference>
<protein>
    <submittedName>
        <fullName evidence="5">DNA-binding LacI/PurR family transcriptional regulator</fullName>
    </submittedName>
</protein>